<evidence type="ECO:0000256" key="2">
    <source>
        <dbReference type="PROSITE-ProRule" id="PRU01161"/>
    </source>
</evidence>
<feature type="short sequence motif" description="GXGXXG" evidence="2">
    <location>
        <begin position="24"/>
        <end position="29"/>
    </location>
</feature>
<protein>
    <submittedName>
        <fullName evidence="5">Acyl transferase/acyl hydrolase/lysophospholipase</fullName>
    </submittedName>
</protein>
<dbReference type="GO" id="GO:0016020">
    <property type="term" value="C:membrane"/>
    <property type="evidence" value="ECO:0007669"/>
    <property type="project" value="TreeGrafter"/>
</dbReference>
<keyword evidence="5" id="KW-0378">Hydrolase</keyword>
<name>A0AA39XTP4_9PEZI</name>
<dbReference type="GO" id="GO:0046486">
    <property type="term" value="P:glycerolipid metabolic process"/>
    <property type="evidence" value="ECO:0007669"/>
    <property type="project" value="UniProtKB-ARBA"/>
</dbReference>
<dbReference type="GO" id="GO:0047499">
    <property type="term" value="F:calcium-independent phospholipase A2 activity"/>
    <property type="evidence" value="ECO:0007669"/>
    <property type="project" value="TreeGrafter"/>
</dbReference>
<dbReference type="Gene3D" id="3.40.1090.10">
    <property type="entry name" value="Cytosolic phospholipase A2 catalytic domain"/>
    <property type="match status" value="1"/>
</dbReference>
<dbReference type="EMBL" id="JAULSV010000007">
    <property type="protein sequence ID" value="KAK0638910.1"/>
    <property type="molecule type" value="Genomic_DNA"/>
</dbReference>
<dbReference type="InterPro" id="IPR002641">
    <property type="entry name" value="PNPLA_dom"/>
</dbReference>
<dbReference type="InterPro" id="IPR016035">
    <property type="entry name" value="Acyl_Trfase/lysoPLipase"/>
</dbReference>
<keyword evidence="6" id="KW-1185">Reference proteome</keyword>
<dbReference type="AlphaFoldDB" id="A0AA39XTP4"/>
<dbReference type="Proteomes" id="UP001174936">
    <property type="component" value="Unassembled WGS sequence"/>
</dbReference>
<feature type="short sequence motif" description="DGA/G" evidence="2">
    <location>
        <begin position="275"/>
        <end position="277"/>
    </location>
</feature>
<evidence type="ECO:0000313" key="5">
    <source>
        <dbReference type="EMBL" id="KAK0638910.1"/>
    </source>
</evidence>
<proteinExistence type="predicted"/>
<sequence>MDYGVLKRKDTTKGPPLRILSLDGGGVRGYSMFLIIQELMHRTFVEIEGRAPRRSEIPKPCDHFDLIVGTGTGGLIALMLGRLRLDLETCKELYVRLTRMVFETDKTIAGIPYRSTLFKATRLEDAIKEAVREHTVDEREGNDGTGGANPLSAVSRTSAAASASPRRHSSNASVVSFSARSPAAQAASRPIISSRGGNPNARLYDERECRTKTAVTAVYKGTPKGGEPAMLRSYDSRREPAPEFDCRIWEAGRATCAIGLAFKPIQINQSVFHDDGAGNFNPSVTALNEAVVNEWPGREVGVFLSVGTGKRPKGSDANSSMWYEGFLGEFAEARRKLIAKIEGCERIHELMKKEYLQKRGVNIENYYRLNVEVGVGEFGMNEWHRLADISTNTRRYLAREDEQKMVQSASAKLAKIHFAKQRYQRLSAAIPDVVKPMSDLSIPFAAELPGDIPTFAPAPNNTPPPRQSYESGLDTLPVPGGTPSPRSSGERLYASGKSSNQHSPLRAPAAPVSGPPPLPQGRTAQPPSAAAADRRSGIDHDDTDRLVAHAPTPSQYRYASGADKIAIVGPEDQPRWYQDPIVNQPTHMEPPPLPPKTPLPEHQSGAGHGRPPPPPALPYPLDDEAPPAVNRAKKPNYSAR</sequence>
<dbReference type="GO" id="GO:0016740">
    <property type="term" value="F:transferase activity"/>
    <property type="evidence" value="ECO:0007669"/>
    <property type="project" value="UniProtKB-KW"/>
</dbReference>
<accession>A0AA39XTP4</accession>
<feature type="compositionally biased region" description="Low complexity" evidence="3">
    <location>
        <begin position="152"/>
        <end position="179"/>
    </location>
</feature>
<feature type="region of interest" description="Disordered" evidence="3">
    <location>
        <begin position="133"/>
        <end position="179"/>
    </location>
</feature>
<dbReference type="CDD" id="cd07216">
    <property type="entry name" value="Pat17_PNPLA8_PNPLA9_like3"/>
    <property type="match status" value="1"/>
</dbReference>
<dbReference type="SUPFAM" id="SSF52151">
    <property type="entry name" value="FabD/lysophospholipase-like"/>
    <property type="match status" value="1"/>
</dbReference>
<dbReference type="GO" id="GO:0019369">
    <property type="term" value="P:arachidonate metabolic process"/>
    <property type="evidence" value="ECO:0007669"/>
    <property type="project" value="TreeGrafter"/>
</dbReference>
<comment type="caution">
    <text evidence="5">The sequence shown here is derived from an EMBL/GenBank/DDBJ whole genome shotgun (WGS) entry which is preliminary data.</text>
</comment>
<evidence type="ECO:0000259" key="4">
    <source>
        <dbReference type="PROSITE" id="PS51635"/>
    </source>
</evidence>
<feature type="compositionally biased region" description="Basic and acidic residues" evidence="3">
    <location>
        <begin position="532"/>
        <end position="547"/>
    </location>
</feature>
<dbReference type="PANTHER" id="PTHR24185">
    <property type="entry name" value="CALCIUM-INDEPENDENT PHOSPHOLIPASE A2-GAMMA"/>
    <property type="match status" value="1"/>
</dbReference>
<dbReference type="PANTHER" id="PTHR24185:SF4">
    <property type="entry name" value="SERINE HYDROLASE, PUTATIVE (AFU_ORTHOLOGUE AFUA_2G07870)-RELATED"/>
    <property type="match status" value="1"/>
</dbReference>
<feature type="domain" description="PNPLA" evidence="4">
    <location>
        <begin position="20"/>
        <end position="288"/>
    </location>
</feature>
<dbReference type="Pfam" id="PF01734">
    <property type="entry name" value="Patatin"/>
    <property type="match status" value="1"/>
</dbReference>
<comment type="caution">
    <text evidence="2">Lacks conserved residue(s) required for the propagation of feature annotation.</text>
</comment>
<feature type="compositionally biased region" description="Basic and acidic residues" evidence="3">
    <location>
        <begin position="133"/>
        <end position="142"/>
    </location>
</feature>
<reference evidence="5" key="1">
    <citation type="submission" date="2023-06" db="EMBL/GenBank/DDBJ databases">
        <title>Genome-scale phylogeny and comparative genomics of the fungal order Sordariales.</title>
        <authorList>
            <consortium name="Lawrence Berkeley National Laboratory"/>
            <person name="Hensen N."/>
            <person name="Bonometti L."/>
            <person name="Westerberg I."/>
            <person name="Brannstrom I.O."/>
            <person name="Guillou S."/>
            <person name="Cros-Aarteil S."/>
            <person name="Calhoun S."/>
            <person name="Haridas S."/>
            <person name="Kuo A."/>
            <person name="Mondo S."/>
            <person name="Pangilinan J."/>
            <person name="Riley R."/>
            <person name="Labutti K."/>
            <person name="Andreopoulos B."/>
            <person name="Lipzen A."/>
            <person name="Chen C."/>
            <person name="Yanf M."/>
            <person name="Daum C."/>
            <person name="Ng V."/>
            <person name="Clum A."/>
            <person name="Steindorff A."/>
            <person name="Ohm R."/>
            <person name="Martin F."/>
            <person name="Silar P."/>
            <person name="Natvig D."/>
            <person name="Lalanne C."/>
            <person name="Gautier V."/>
            <person name="Ament-Velasquez S.L."/>
            <person name="Kruys A."/>
            <person name="Hutchinson M.I."/>
            <person name="Powell A.J."/>
            <person name="Barry K."/>
            <person name="Miller A.N."/>
            <person name="Grigoriev I.V."/>
            <person name="Debuchy R."/>
            <person name="Gladieux P."/>
            <person name="Thoren M.H."/>
            <person name="Johannesson H."/>
        </authorList>
    </citation>
    <scope>NUCLEOTIDE SEQUENCE</scope>
    <source>
        <strain evidence="5">SMH2532-1</strain>
    </source>
</reference>
<keyword evidence="1" id="KW-0443">Lipid metabolism</keyword>
<organism evidence="5 6">
    <name type="scientific">Cercophora newfieldiana</name>
    <dbReference type="NCBI Taxonomy" id="92897"/>
    <lineage>
        <taxon>Eukaryota</taxon>
        <taxon>Fungi</taxon>
        <taxon>Dikarya</taxon>
        <taxon>Ascomycota</taxon>
        <taxon>Pezizomycotina</taxon>
        <taxon>Sordariomycetes</taxon>
        <taxon>Sordariomycetidae</taxon>
        <taxon>Sordariales</taxon>
        <taxon>Lasiosphaeriaceae</taxon>
        <taxon>Cercophora</taxon>
    </lineage>
</organism>
<feature type="region of interest" description="Disordered" evidence="3">
    <location>
        <begin position="453"/>
        <end position="640"/>
    </location>
</feature>
<dbReference type="PROSITE" id="PS51635">
    <property type="entry name" value="PNPLA"/>
    <property type="match status" value="1"/>
</dbReference>
<evidence type="ECO:0000256" key="1">
    <source>
        <dbReference type="ARBA" id="ARBA00023098"/>
    </source>
</evidence>
<evidence type="ECO:0000313" key="6">
    <source>
        <dbReference type="Proteomes" id="UP001174936"/>
    </source>
</evidence>
<evidence type="ECO:0000256" key="3">
    <source>
        <dbReference type="SAM" id="MobiDB-lite"/>
    </source>
</evidence>
<keyword evidence="5" id="KW-0808">Transferase</keyword>
<gene>
    <name evidence="5" type="ORF">B0T16DRAFT_462636</name>
</gene>
<feature type="compositionally biased region" description="Pro residues" evidence="3">
    <location>
        <begin position="588"/>
        <end position="598"/>
    </location>
</feature>